<dbReference type="EMBL" id="BQNB010010055">
    <property type="protein sequence ID" value="GJS72100.1"/>
    <property type="molecule type" value="Genomic_DNA"/>
</dbReference>
<organism evidence="1 2">
    <name type="scientific">Tanacetum coccineum</name>
    <dbReference type="NCBI Taxonomy" id="301880"/>
    <lineage>
        <taxon>Eukaryota</taxon>
        <taxon>Viridiplantae</taxon>
        <taxon>Streptophyta</taxon>
        <taxon>Embryophyta</taxon>
        <taxon>Tracheophyta</taxon>
        <taxon>Spermatophyta</taxon>
        <taxon>Magnoliopsida</taxon>
        <taxon>eudicotyledons</taxon>
        <taxon>Gunneridae</taxon>
        <taxon>Pentapetalae</taxon>
        <taxon>asterids</taxon>
        <taxon>campanulids</taxon>
        <taxon>Asterales</taxon>
        <taxon>Asteraceae</taxon>
        <taxon>Asteroideae</taxon>
        <taxon>Anthemideae</taxon>
        <taxon>Anthemidinae</taxon>
        <taxon>Tanacetum</taxon>
    </lineage>
</organism>
<reference evidence="1" key="1">
    <citation type="journal article" date="2022" name="Int. J. Mol. Sci.">
        <title>Draft Genome of Tanacetum Coccineum: Genomic Comparison of Closely Related Tanacetum-Family Plants.</title>
        <authorList>
            <person name="Yamashiro T."/>
            <person name="Shiraishi A."/>
            <person name="Nakayama K."/>
            <person name="Satake H."/>
        </authorList>
    </citation>
    <scope>NUCLEOTIDE SEQUENCE</scope>
</reference>
<keyword evidence="2" id="KW-1185">Reference proteome</keyword>
<accession>A0ABQ4Y4Z0</accession>
<proteinExistence type="predicted"/>
<comment type="caution">
    <text evidence="1">The sequence shown here is derived from an EMBL/GenBank/DDBJ whole genome shotgun (WGS) entry which is preliminary data.</text>
</comment>
<name>A0ABQ4Y4Z0_9ASTR</name>
<dbReference type="Proteomes" id="UP001151760">
    <property type="component" value="Unassembled WGS sequence"/>
</dbReference>
<sequence length="238" mass="27969">MAVQRMPYEQFAEYLEEKCGNYFQGLYYQVPNHDLERRLVRVSEDRSLSYMFDVEETFGRLNIYLDHLDMNLSEYLSQAITNEMDAEVLKKICPLKKRYCNDFTIDEMVDWAEMEVEQHGGGGGTSTIDKGKEKVSKDAIEVVESRRITVEQCDSEDPFVEKHVDKYLIYDETTHWRLRKPKVGEKYVTVDQFKECLTYYALANSFSLWYERSSGQRVVAKCGQRPPRLFVPEKGKLE</sequence>
<gene>
    <name evidence="1" type="ORF">Tco_0704941</name>
</gene>
<protein>
    <submittedName>
        <fullName evidence="1">Uncharacterized protein</fullName>
    </submittedName>
</protein>
<evidence type="ECO:0000313" key="1">
    <source>
        <dbReference type="EMBL" id="GJS72100.1"/>
    </source>
</evidence>
<reference evidence="1" key="2">
    <citation type="submission" date="2022-01" db="EMBL/GenBank/DDBJ databases">
        <authorList>
            <person name="Yamashiro T."/>
            <person name="Shiraishi A."/>
            <person name="Satake H."/>
            <person name="Nakayama K."/>
        </authorList>
    </citation>
    <scope>NUCLEOTIDE SEQUENCE</scope>
</reference>
<evidence type="ECO:0000313" key="2">
    <source>
        <dbReference type="Proteomes" id="UP001151760"/>
    </source>
</evidence>